<proteinExistence type="predicted"/>
<sequence>MSWTSPPRVNVDRTRNGLAARPEGAPPQRGLIAAGLLVAALQLSCGEDASTGPAGGPSFQALAGGGRTENSDPFIGGPRDSGPRGGFPGIPDFDPDTGLRLLVYLDAACGDAPARAVITDSTAWRIWWEANTACLDRGDAGDGVVLPGGTRPGAGGLGLPARPRGDGAPGDSGVVWPDSTDPGHWGVPEVDFTAFSVVAVTLERALDDPRMLVVDEIDAQGAGTRIGYTVHRPGEDCAFYEPVREDDGEGYESAPAAAVLAPPELAEPFAWERRDTTFSCEWEPDPDTPLALYYTDAPCSLGPAEQVLTTPGAWEVWVARAWDCDRARWGEPGDSASVPGGPDGGRVGSDGSAFGGRPAIPVDFDRFAVLVLRAGPQDRWGGGIWLTGLRTSAAGSAIEYVVIEPQSDCPWISEHGGQGSHVVEPTVAVRVPLPLPEPIVWRRGAITVSCEWTIGIDWTGPAGAEGRRR</sequence>
<dbReference type="AlphaFoldDB" id="A0A937X902"/>
<gene>
    <name evidence="2" type="ORF">FJY75_02495</name>
</gene>
<name>A0A937X902_UNCEI</name>
<accession>A0A937X902</accession>
<dbReference type="EMBL" id="VGIY01000033">
    <property type="protein sequence ID" value="MBM3316699.1"/>
    <property type="molecule type" value="Genomic_DNA"/>
</dbReference>
<dbReference type="Proteomes" id="UP000748308">
    <property type="component" value="Unassembled WGS sequence"/>
</dbReference>
<comment type="caution">
    <text evidence="2">The sequence shown here is derived from an EMBL/GenBank/DDBJ whole genome shotgun (WGS) entry which is preliminary data.</text>
</comment>
<evidence type="ECO:0000313" key="3">
    <source>
        <dbReference type="Proteomes" id="UP000748308"/>
    </source>
</evidence>
<organism evidence="2 3">
    <name type="scientific">Eiseniibacteriota bacterium</name>
    <dbReference type="NCBI Taxonomy" id="2212470"/>
    <lineage>
        <taxon>Bacteria</taxon>
        <taxon>Candidatus Eiseniibacteriota</taxon>
    </lineage>
</organism>
<evidence type="ECO:0000313" key="2">
    <source>
        <dbReference type="EMBL" id="MBM3316699.1"/>
    </source>
</evidence>
<evidence type="ECO:0000256" key="1">
    <source>
        <dbReference type="SAM" id="MobiDB-lite"/>
    </source>
</evidence>
<feature type="region of interest" description="Disordered" evidence="1">
    <location>
        <begin position="1"/>
        <end position="26"/>
    </location>
</feature>
<reference evidence="2" key="1">
    <citation type="submission" date="2019-03" db="EMBL/GenBank/DDBJ databases">
        <title>Lake Tanganyika Metagenome-Assembled Genomes (MAGs).</title>
        <authorList>
            <person name="Tran P."/>
        </authorList>
    </citation>
    <scope>NUCLEOTIDE SEQUENCE</scope>
    <source>
        <strain evidence="2">M_DeepCast_400m_m2_100</strain>
    </source>
</reference>
<protein>
    <submittedName>
        <fullName evidence="2">Uncharacterized protein</fullName>
    </submittedName>
</protein>